<dbReference type="RefSeq" id="WP_156054260.1">
    <property type="nucleotide sequence ID" value="NZ_JAFKMR010000019.1"/>
</dbReference>
<dbReference type="PANTHER" id="PTHR32322">
    <property type="entry name" value="INNER MEMBRANE TRANSPORTER"/>
    <property type="match status" value="1"/>
</dbReference>
<dbReference type="Pfam" id="PF00892">
    <property type="entry name" value="EamA"/>
    <property type="match status" value="2"/>
</dbReference>
<feature type="domain" description="EamA" evidence="7">
    <location>
        <begin position="10"/>
        <end position="137"/>
    </location>
</feature>
<feature type="transmembrane region" description="Helical" evidence="6">
    <location>
        <begin position="12"/>
        <end position="32"/>
    </location>
</feature>
<feature type="transmembrane region" description="Helical" evidence="6">
    <location>
        <begin position="93"/>
        <end position="113"/>
    </location>
</feature>
<dbReference type="PANTHER" id="PTHR32322:SF2">
    <property type="entry name" value="EAMA DOMAIN-CONTAINING PROTEIN"/>
    <property type="match status" value="1"/>
</dbReference>
<dbReference type="EMBL" id="JAFKMR010000019">
    <property type="protein sequence ID" value="MBN8744594.1"/>
    <property type="molecule type" value="Genomic_DNA"/>
</dbReference>
<dbReference type="InterPro" id="IPR037185">
    <property type="entry name" value="EmrE-like"/>
</dbReference>
<comment type="similarity">
    <text evidence="2">Belongs to the EamA transporter family.</text>
</comment>
<feature type="transmembrane region" description="Helical" evidence="6">
    <location>
        <begin position="264"/>
        <end position="280"/>
    </location>
</feature>
<evidence type="ECO:0000313" key="8">
    <source>
        <dbReference type="EMBL" id="MBN8744594.1"/>
    </source>
</evidence>
<feature type="transmembrane region" description="Helical" evidence="6">
    <location>
        <begin position="38"/>
        <end position="56"/>
    </location>
</feature>
<feature type="transmembrane region" description="Helical" evidence="6">
    <location>
        <begin position="175"/>
        <end position="197"/>
    </location>
</feature>
<evidence type="ECO:0000256" key="6">
    <source>
        <dbReference type="SAM" id="Phobius"/>
    </source>
</evidence>
<proteinExistence type="inferred from homology"/>
<feature type="transmembrane region" description="Helical" evidence="6">
    <location>
        <begin position="120"/>
        <end position="140"/>
    </location>
</feature>
<dbReference type="AlphaFoldDB" id="A0A8I1SXG8"/>
<keyword evidence="3 6" id="KW-0812">Transmembrane</keyword>
<feature type="transmembrane region" description="Helical" evidence="6">
    <location>
        <begin position="146"/>
        <end position="166"/>
    </location>
</feature>
<evidence type="ECO:0000259" key="7">
    <source>
        <dbReference type="Pfam" id="PF00892"/>
    </source>
</evidence>
<dbReference type="Proteomes" id="UP000664800">
    <property type="component" value="Unassembled WGS sequence"/>
</dbReference>
<evidence type="ECO:0000256" key="3">
    <source>
        <dbReference type="ARBA" id="ARBA00022692"/>
    </source>
</evidence>
<evidence type="ECO:0000256" key="1">
    <source>
        <dbReference type="ARBA" id="ARBA00004141"/>
    </source>
</evidence>
<reference evidence="8" key="1">
    <citation type="submission" date="2021-02" db="EMBL/GenBank/DDBJ databases">
        <title>Thiocyanate and organic carbon inputs drive convergent selection for specific autotrophic Afipia and Thiobacillus strains within complex microbiomes.</title>
        <authorList>
            <person name="Huddy R.J."/>
            <person name="Sachdeva R."/>
            <person name="Kadzinga F."/>
            <person name="Kantor R.S."/>
            <person name="Harrison S.T.L."/>
            <person name="Banfield J.F."/>
        </authorList>
    </citation>
    <scope>NUCLEOTIDE SEQUENCE</scope>
    <source>
        <strain evidence="8">SCN18_13_7_16_R3_B_64_19</strain>
    </source>
</reference>
<evidence type="ECO:0000256" key="5">
    <source>
        <dbReference type="ARBA" id="ARBA00023136"/>
    </source>
</evidence>
<comment type="caution">
    <text evidence="8">The sequence shown here is derived from an EMBL/GenBank/DDBJ whole genome shotgun (WGS) entry which is preliminary data.</text>
</comment>
<gene>
    <name evidence="8" type="ORF">J0I24_09835</name>
</gene>
<accession>A0A8I1SXG8</accession>
<dbReference type="InterPro" id="IPR000620">
    <property type="entry name" value="EamA_dom"/>
</dbReference>
<feature type="transmembrane region" description="Helical" evidence="6">
    <location>
        <begin position="209"/>
        <end position="229"/>
    </location>
</feature>
<sequence>MSSTVDSLKTVFIGAFAPVLWGTMPIVATQTIAPGHPLLVATVRSLGGGLLLLALLREWPPRTWYARVLILGLINIAAVFALFFISASRIPGGVLAIIMALSPFWAASFAWPLLGQRPKLADAVLIGLGVLGVVLIVGTSDAPMNPLGVLAALGASVCMGLGVVLIKRWGRPSGLLVFASWQLTAGGIILCVLTLVFERQPLPLDAGSVAGLGYLMLLATVAAYPAWFVGIERLGAQRTSLLLLLVPVVAMLLGAIVLQQGLTGLQFLGMVVVLGCLALSQRHLFLRERHTDS</sequence>
<feature type="transmembrane region" description="Helical" evidence="6">
    <location>
        <begin position="68"/>
        <end position="87"/>
    </location>
</feature>
<organism evidence="8 9">
    <name type="scientific">Thiomonas arsenitoxydans (strain DSM 22701 / CIP 110005 / 3As)</name>
    <dbReference type="NCBI Taxonomy" id="426114"/>
    <lineage>
        <taxon>Bacteria</taxon>
        <taxon>Pseudomonadati</taxon>
        <taxon>Pseudomonadota</taxon>
        <taxon>Betaproteobacteria</taxon>
        <taxon>Burkholderiales</taxon>
        <taxon>Thiomonas</taxon>
    </lineage>
</organism>
<dbReference type="SUPFAM" id="SSF103481">
    <property type="entry name" value="Multidrug resistance efflux transporter EmrE"/>
    <property type="match status" value="2"/>
</dbReference>
<feature type="transmembrane region" description="Helical" evidence="6">
    <location>
        <begin position="241"/>
        <end position="258"/>
    </location>
</feature>
<evidence type="ECO:0000256" key="4">
    <source>
        <dbReference type="ARBA" id="ARBA00022989"/>
    </source>
</evidence>
<keyword evidence="4 6" id="KW-1133">Transmembrane helix</keyword>
<feature type="domain" description="EamA" evidence="7">
    <location>
        <begin position="147"/>
        <end position="278"/>
    </location>
</feature>
<comment type="subcellular location">
    <subcellularLocation>
        <location evidence="1">Membrane</location>
        <topology evidence="1">Multi-pass membrane protein</topology>
    </subcellularLocation>
</comment>
<protein>
    <submittedName>
        <fullName evidence="8">EamA family transporter</fullName>
    </submittedName>
</protein>
<dbReference type="GO" id="GO:0016020">
    <property type="term" value="C:membrane"/>
    <property type="evidence" value="ECO:0007669"/>
    <property type="project" value="UniProtKB-SubCell"/>
</dbReference>
<dbReference type="InterPro" id="IPR050638">
    <property type="entry name" value="AA-Vitamin_Transporters"/>
</dbReference>
<name>A0A8I1SXG8_THIA3</name>
<evidence type="ECO:0000256" key="2">
    <source>
        <dbReference type="ARBA" id="ARBA00007362"/>
    </source>
</evidence>
<keyword evidence="5 6" id="KW-0472">Membrane</keyword>
<evidence type="ECO:0000313" key="9">
    <source>
        <dbReference type="Proteomes" id="UP000664800"/>
    </source>
</evidence>